<evidence type="ECO:0008006" key="4">
    <source>
        <dbReference type="Google" id="ProtNLM"/>
    </source>
</evidence>
<evidence type="ECO:0000313" key="2">
    <source>
        <dbReference type="EMBL" id="ACJ30253.1"/>
    </source>
</evidence>
<dbReference type="EMBL" id="CP000472">
    <property type="protein sequence ID" value="ACJ30253.1"/>
    <property type="molecule type" value="Genomic_DNA"/>
</dbReference>
<dbReference type="Proteomes" id="UP000000753">
    <property type="component" value="Chromosome"/>
</dbReference>
<proteinExistence type="predicted"/>
<evidence type="ECO:0000313" key="3">
    <source>
        <dbReference type="Proteomes" id="UP000000753"/>
    </source>
</evidence>
<dbReference type="AlphaFoldDB" id="B8CQC3"/>
<keyword evidence="3" id="KW-1185">Reference proteome</keyword>
<name>B8CQC3_SHEPW</name>
<evidence type="ECO:0000256" key="1">
    <source>
        <dbReference type="SAM" id="SignalP"/>
    </source>
</evidence>
<dbReference type="RefSeq" id="WP_020913600.1">
    <property type="nucleotide sequence ID" value="NC_011566.1"/>
</dbReference>
<feature type="chain" id="PRO_5002866903" description="Lipoprotein" evidence="1">
    <location>
        <begin position="26"/>
        <end position="171"/>
    </location>
</feature>
<dbReference type="OrthoDB" id="6260304at2"/>
<dbReference type="STRING" id="225849.swp_3561"/>
<dbReference type="eggNOG" id="ENOG5031EA2">
    <property type="taxonomic scope" value="Bacteria"/>
</dbReference>
<protein>
    <recommendedName>
        <fullName evidence="4">Lipoprotein</fullName>
    </recommendedName>
</protein>
<reference evidence="2 3" key="1">
    <citation type="journal article" date="2008" name="PLoS ONE">
        <title>Environmental adaptation: genomic analysis of the piezotolerant and psychrotolerant deep-sea iron reducing bacterium Shewanella piezotolerans WP3.</title>
        <authorList>
            <person name="Wang F."/>
            <person name="Wang J."/>
            <person name="Jian H."/>
            <person name="Zhang B."/>
            <person name="Li S."/>
            <person name="Wang F."/>
            <person name="Zeng X."/>
            <person name="Gao L."/>
            <person name="Bartlett D.H."/>
            <person name="Yu J."/>
            <person name="Hu S."/>
            <person name="Xiao X."/>
        </authorList>
    </citation>
    <scope>NUCLEOTIDE SEQUENCE [LARGE SCALE GENOMIC DNA]</scope>
    <source>
        <strain evidence="3">WP3 / JCM 13877</strain>
    </source>
</reference>
<sequence>MNNYAMNLAKYLVVSVGLLSLSACQKDLTFQIALAAESTRFSADTQQESVACDIGIYVTNEMNFGVKVAPELTIYTDDEKYTMRIKSWGDDWDYLVAKDGDEISKQGLCFKEINQKSFSCDEIMSALANEQYELTLNRCEKLDQSQVDCNIDVELAQEGIRFKKDEKLTRL</sequence>
<keyword evidence="1" id="KW-0732">Signal</keyword>
<gene>
    <name evidence="2" type="ordered locus">swp_3561</name>
</gene>
<feature type="signal peptide" evidence="1">
    <location>
        <begin position="1"/>
        <end position="25"/>
    </location>
</feature>
<organism evidence="2 3">
    <name type="scientific">Shewanella piezotolerans (strain WP3 / JCM 13877)</name>
    <dbReference type="NCBI Taxonomy" id="225849"/>
    <lineage>
        <taxon>Bacteria</taxon>
        <taxon>Pseudomonadati</taxon>
        <taxon>Pseudomonadota</taxon>
        <taxon>Gammaproteobacteria</taxon>
        <taxon>Alteromonadales</taxon>
        <taxon>Shewanellaceae</taxon>
        <taxon>Shewanella</taxon>
    </lineage>
</organism>
<dbReference type="KEGG" id="swp:swp_3561"/>
<dbReference type="HOGENOM" id="CLU_1460342_0_0_6"/>
<accession>B8CQC3</accession>